<evidence type="ECO:0000256" key="1">
    <source>
        <dbReference type="SAM" id="MobiDB-lite"/>
    </source>
</evidence>
<comment type="caution">
    <text evidence="2">The sequence shown here is derived from an EMBL/GenBank/DDBJ whole genome shotgun (WGS) entry which is preliminary data.</text>
</comment>
<dbReference type="PANTHER" id="PTHR33480">
    <property type="entry name" value="SET DOMAIN-CONTAINING PROTEIN-RELATED"/>
    <property type="match status" value="1"/>
</dbReference>
<dbReference type="PANTHER" id="PTHR33480:SF5">
    <property type="entry name" value="SI:DKEY-51D8.9"/>
    <property type="match status" value="1"/>
</dbReference>
<feature type="region of interest" description="Disordered" evidence="1">
    <location>
        <begin position="106"/>
        <end position="132"/>
    </location>
</feature>
<dbReference type="EMBL" id="JACTAM010002123">
    <property type="protein sequence ID" value="KAI2645937.1"/>
    <property type="molecule type" value="Genomic_DNA"/>
</dbReference>
<feature type="compositionally biased region" description="Acidic residues" evidence="1">
    <location>
        <begin position="78"/>
        <end position="92"/>
    </location>
</feature>
<evidence type="ECO:0000313" key="3">
    <source>
        <dbReference type="Proteomes" id="UP000830375"/>
    </source>
</evidence>
<dbReference type="GO" id="GO:0004386">
    <property type="term" value="F:helicase activity"/>
    <property type="evidence" value="ECO:0007669"/>
    <property type="project" value="UniProtKB-KW"/>
</dbReference>
<keyword evidence="3" id="KW-1185">Reference proteome</keyword>
<feature type="compositionally biased region" description="Acidic residues" evidence="1">
    <location>
        <begin position="700"/>
        <end position="709"/>
    </location>
</feature>
<reference evidence="2 3" key="1">
    <citation type="submission" date="2022-01" db="EMBL/GenBank/DDBJ databases">
        <title>A high-quality chromosome-level genome assembly of rohu carp, Labeo rohita.</title>
        <authorList>
            <person name="Arick M.A. II"/>
            <person name="Hsu C.-Y."/>
            <person name="Magbanua Z."/>
            <person name="Pechanova O."/>
            <person name="Grover C."/>
            <person name="Miller E."/>
            <person name="Thrash A."/>
            <person name="Ezzel L."/>
            <person name="Alam S."/>
            <person name="Benzie J."/>
            <person name="Hamilton M."/>
            <person name="Karsi A."/>
            <person name="Lawrence M.L."/>
            <person name="Peterson D.G."/>
        </authorList>
    </citation>
    <scope>NUCLEOTIDE SEQUENCE [LARGE SCALE GENOMIC DNA]</scope>
    <source>
        <strain evidence="3">BAU-BD-2019</strain>
        <tissue evidence="2">Blood</tissue>
    </source>
</reference>
<organism evidence="2 3">
    <name type="scientific">Labeo rohita</name>
    <name type="common">Indian major carp</name>
    <name type="synonym">Cyprinus rohita</name>
    <dbReference type="NCBI Taxonomy" id="84645"/>
    <lineage>
        <taxon>Eukaryota</taxon>
        <taxon>Metazoa</taxon>
        <taxon>Chordata</taxon>
        <taxon>Craniata</taxon>
        <taxon>Vertebrata</taxon>
        <taxon>Euteleostomi</taxon>
        <taxon>Actinopterygii</taxon>
        <taxon>Neopterygii</taxon>
        <taxon>Teleostei</taxon>
        <taxon>Ostariophysi</taxon>
        <taxon>Cypriniformes</taxon>
        <taxon>Cyprinidae</taxon>
        <taxon>Labeoninae</taxon>
        <taxon>Labeonini</taxon>
        <taxon>Labeo</taxon>
    </lineage>
</organism>
<sequence length="810" mass="92701">MERFKRRLTRLREHHRICEERHWRNSGKHDMNISQQDGQKRDEEDQICIEGCECVIGHKDSSDLDESDGSVFVPSAEESTDDDDGFDSEESEVEKTIRKTIKDTISPSSKEVKKAKQKSARKMTIKRSQRNPEGKRIWNKKQYCVYCEKAQSKIARHLERSHSNESEVAKALSFPKRSKKRRILLEQIRNQGNYYHNIKVLETGCGEIVTWRQPTADADISDFLPCPDCLAFFMKKDLWKHSKTCRGQQDAKKTKGKRVRSAAASLIPTPAKCSAGIRSLFQSMRQDEISETIMKDSLICLYGESLYTKCGHDKSQHQYIIQKMRELARFMIEVTSKSKKVKNLTELCKPENFLVAITACKAVSNFQPDLNTFKTPSLALKIGYSLKKPVSLSLMAGDRDAEKKLKNFIKLIDSHWRTNISSQALNTLQQSKWNKGDTIPLTEDVVALQKHLKSVEQVSKDKLKENVNGPDWKILAETLLCQVILFNRRREGEASKLLLASYMNRNVKPPNEDVVKSLTKLERELCSELTRLEIRGKRGKKVPVLLTKDMVESMDVLNESRSKVGIDKANPYGGGFNAHPWIRLFEEVFKSVWCKRPQEHYVDQIKETDSNSVIMNLKNNELDQLAKFLGHDIRVHREYYRLSENTIQLAKISKLLLCLEKGSDCYKGKSLEELTFNTEETENDTIPNSRGLQEHKCQTTEEDASENEDEQHSTSVKTVKRSPADNQQIIKMFSGKKAPRRPWSSEEQGAVQSTLRKCFSLRKVAGKAECQSCLDANPVLGSRSWLDVKNFVHNSLQSMKRKLAACSNAV</sequence>
<name>A0ABQ8L5J6_LABRO</name>
<gene>
    <name evidence="2" type="ORF">H4Q32_025286</name>
</gene>
<keyword evidence="2" id="KW-0547">Nucleotide-binding</keyword>
<keyword evidence="2" id="KW-0067">ATP-binding</keyword>
<keyword evidence="2" id="KW-0378">Hydrolase</keyword>
<dbReference type="Proteomes" id="UP000830375">
    <property type="component" value="Unassembled WGS sequence"/>
</dbReference>
<proteinExistence type="predicted"/>
<evidence type="ECO:0000313" key="2">
    <source>
        <dbReference type="EMBL" id="KAI2645937.1"/>
    </source>
</evidence>
<accession>A0ABQ8L5J6</accession>
<keyword evidence="2" id="KW-0347">Helicase</keyword>
<protein>
    <submittedName>
        <fullName evidence="2">ATP-dependent DNA helicase Hel308</fullName>
    </submittedName>
</protein>
<feature type="compositionally biased region" description="Basic residues" evidence="1">
    <location>
        <begin position="113"/>
        <end position="129"/>
    </location>
</feature>
<feature type="region of interest" description="Disordered" evidence="1">
    <location>
        <begin position="678"/>
        <end position="721"/>
    </location>
</feature>
<feature type="region of interest" description="Disordered" evidence="1">
    <location>
        <begin position="60"/>
        <end position="92"/>
    </location>
</feature>